<accession>A0A540R9W5</accession>
<dbReference type="PROSITE" id="PS51257">
    <property type="entry name" value="PROKAR_LIPOPROTEIN"/>
    <property type="match status" value="1"/>
</dbReference>
<keyword evidence="5" id="KW-1185">Reference proteome</keyword>
<evidence type="ECO:0000259" key="3">
    <source>
        <dbReference type="Pfam" id="PF24837"/>
    </source>
</evidence>
<organism evidence="4 5">
    <name type="scientific">Corynebacterium phoceense</name>
    <dbReference type="NCBI Taxonomy" id="1686286"/>
    <lineage>
        <taxon>Bacteria</taxon>
        <taxon>Bacillati</taxon>
        <taxon>Actinomycetota</taxon>
        <taxon>Actinomycetes</taxon>
        <taxon>Mycobacteriales</taxon>
        <taxon>Corynebacteriaceae</taxon>
        <taxon>Corynebacterium</taxon>
    </lineage>
</organism>
<dbReference type="Proteomes" id="UP000318080">
    <property type="component" value="Unassembled WGS sequence"/>
</dbReference>
<protein>
    <recommendedName>
        <fullName evidence="3">AMIN-like domain-containing protein</fullName>
    </recommendedName>
</protein>
<evidence type="ECO:0000256" key="1">
    <source>
        <dbReference type="SAM" id="MobiDB-lite"/>
    </source>
</evidence>
<name>A0A540R9W5_9CORY</name>
<dbReference type="InterPro" id="IPR056303">
    <property type="entry name" value="AMIN-like"/>
</dbReference>
<evidence type="ECO:0000313" key="4">
    <source>
        <dbReference type="EMBL" id="TQE44533.1"/>
    </source>
</evidence>
<feature type="compositionally biased region" description="Low complexity" evidence="1">
    <location>
        <begin position="23"/>
        <end position="67"/>
    </location>
</feature>
<sequence>MSTTRHFRYSALLALPLIVAGCSSTEPSDAPASSPAATSSSGTTSAATSSTESSALASSPESPTTSTDPKDTAGSAPAGFLGTPSLADQPLTQAEGAELVPVAVRVGSHEGYDRVVIEFTGPGKPGWYTQYTNSPAAQASGKPVAYDGATALVLGIEGTPWPSTPQLQQQYAEFTTYPGAGAVTGVNFVNAFEAQSQFVIGLDRQLPYSVTFLEGPPRVVVDFQTS</sequence>
<dbReference type="RefSeq" id="WP_141628423.1">
    <property type="nucleotide sequence ID" value="NZ_JADPQA010000003.1"/>
</dbReference>
<gene>
    <name evidence="4" type="ORF">EJK80_00095</name>
</gene>
<evidence type="ECO:0000256" key="2">
    <source>
        <dbReference type="SAM" id="SignalP"/>
    </source>
</evidence>
<dbReference type="STRING" id="1686286.GCA_900092335_02101"/>
<dbReference type="Pfam" id="PF24837">
    <property type="entry name" value="AMIN-like"/>
    <property type="match status" value="1"/>
</dbReference>
<feature type="domain" description="AMIN-like" evidence="3">
    <location>
        <begin position="101"/>
        <end position="224"/>
    </location>
</feature>
<feature type="signal peptide" evidence="2">
    <location>
        <begin position="1"/>
        <end position="25"/>
    </location>
</feature>
<feature type="chain" id="PRO_5039488396" description="AMIN-like domain-containing protein" evidence="2">
    <location>
        <begin position="26"/>
        <end position="226"/>
    </location>
</feature>
<keyword evidence="2" id="KW-0732">Signal</keyword>
<dbReference type="EMBL" id="VHIR01000001">
    <property type="protein sequence ID" value="TQE44533.1"/>
    <property type="molecule type" value="Genomic_DNA"/>
</dbReference>
<reference evidence="4 5" key="1">
    <citation type="submission" date="2019-06" db="EMBL/GenBank/DDBJ databases">
        <title>Draft genome of C. phoceense Strain 272.</title>
        <authorList>
            <person name="Pacheco L.G.C."/>
            <person name="Barberis C.M."/>
            <person name="Almuzara M.N."/>
            <person name="Traglia G.M."/>
            <person name="Santos C.S."/>
            <person name="Rocha D.J.P.G."/>
            <person name="Aguiar E.R.G.R."/>
            <person name="Vay C.A."/>
        </authorList>
    </citation>
    <scope>NUCLEOTIDE SEQUENCE [LARGE SCALE GENOMIC DNA]</scope>
    <source>
        <strain evidence="4 5">272</strain>
    </source>
</reference>
<comment type="caution">
    <text evidence="4">The sequence shown here is derived from an EMBL/GenBank/DDBJ whole genome shotgun (WGS) entry which is preliminary data.</text>
</comment>
<proteinExistence type="predicted"/>
<dbReference type="Gene3D" id="2.60.40.3500">
    <property type="match status" value="1"/>
</dbReference>
<feature type="region of interest" description="Disordered" evidence="1">
    <location>
        <begin position="23"/>
        <end position="87"/>
    </location>
</feature>
<evidence type="ECO:0000313" key="5">
    <source>
        <dbReference type="Proteomes" id="UP000318080"/>
    </source>
</evidence>
<dbReference type="AlphaFoldDB" id="A0A540R9W5"/>